<feature type="domain" description="Sulfatase N-terminal" evidence="3">
    <location>
        <begin position="31"/>
        <end position="343"/>
    </location>
</feature>
<dbReference type="RefSeq" id="WP_147100100.1">
    <property type="nucleotide sequence ID" value="NZ_VOPL01000007.1"/>
</dbReference>
<dbReference type="GO" id="GO:0004065">
    <property type="term" value="F:arylsulfatase activity"/>
    <property type="evidence" value="ECO:0007669"/>
    <property type="project" value="TreeGrafter"/>
</dbReference>
<evidence type="ECO:0000259" key="3">
    <source>
        <dbReference type="Pfam" id="PF00884"/>
    </source>
</evidence>
<gene>
    <name evidence="4" type="ORF">FQV27_15095</name>
</gene>
<feature type="signal peptide" evidence="2">
    <location>
        <begin position="1"/>
        <end position="27"/>
    </location>
</feature>
<dbReference type="GO" id="GO:0016740">
    <property type="term" value="F:transferase activity"/>
    <property type="evidence" value="ECO:0007669"/>
    <property type="project" value="UniProtKB-KW"/>
</dbReference>
<keyword evidence="2" id="KW-0732">Signal</keyword>
<comment type="caution">
    <text evidence="4">The sequence shown here is derived from an EMBL/GenBank/DDBJ whole genome shotgun (WGS) entry which is preliminary data.</text>
</comment>
<comment type="similarity">
    <text evidence="1">Belongs to the sulfatase family.</text>
</comment>
<dbReference type="Proteomes" id="UP000321562">
    <property type="component" value="Unassembled WGS sequence"/>
</dbReference>
<dbReference type="OrthoDB" id="9803751at2"/>
<evidence type="ECO:0000313" key="5">
    <source>
        <dbReference type="Proteomes" id="UP000321562"/>
    </source>
</evidence>
<accession>A0A5C6RXV4</accession>
<dbReference type="PANTHER" id="PTHR42693">
    <property type="entry name" value="ARYLSULFATASE FAMILY MEMBER"/>
    <property type="match status" value="1"/>
</dbReference>
<dbReference type="SUPFAM" id="SSF53649">
    <property type="entry name" value="Alkaline phosphatase-like"/>
    <property type="match status" value="1"/>
</dbReference>
<dbReference type="PANTHER" id="PTHR42693:SF33">
    <property type="entry name" value="ARYLSULFATASE"/>
    <property type="match status" value="1"/>
</dbReference>
<dbReference type="AlphaFoldDB" id="A0A5C6RXV4"/>
<proteinExistence type="inferred from homology"/>
<protein>
    <submittedName>
        <fullName evidence="4">Sulfatase-like hydrolase/transferase</fullName>
    </submittedName>
</protein>
<evidence type="ECO:0000313" key="4">
    <source>
        <dbReference type="EMBL" id="TXB67426.1"/>
    </source>
</evidence>
<keyword evidence="5" id="KW-1185">Reference proteome</keyword>
<name>A0A5C6RXV4_9RHOB</name>
<keyword evidence="4" id="KW-0808">Transferase</keyword>
<dbReference type="Pfam" id="PF00884">
    <property type="entry name" value="Sulfatase"/>
    <property type="match status" value="1"/>
</dbReference>
<keyword evidence="4" id="KW-0378">Hydrolase</keyword>
<evidence type="ECO:0000256" key="1">
    <source>
        <dbReference type="ARBA" id="ARBA00008779"/>
    </source>
</evidence>
<dbReference type="InterPro" id="IPR017850">
    <property type="entry name" value="Alkaline_phosphatase_core_sf"/>
</dbReference>
<sequence>MNIHCNKPMIASALAVATCLATGAAAAQERPNIMVILADDLGYTDLGVTGGEIDTPNLDSLAGSGMLFTNVAVAPSCSPTRSMLMSGTDAHLAGLGLMYEMPKAPNQLGQPGYIGHLNDSVVAFPAVLQAADYSTFMVGKWHLGMDEGYLPNDRGFDQSFVMGVGGSDHFALQKGVGPDRPISPYFDNGVPVEKLPEGFYSTDFYTDRMIEYLGDGSEEPFFAYVAYTSPHWPLQAPEDWIDRYAGRYDEGYEVLLEQRIESMTDLGLFPENAPINEFVVGGNQRPWDSLSDEEKARSSRSKEIYAAMVANLDWNIGRLIDHLKETGEYDNTLILFLSDNGPDEKDPRFIWGMFPEDVHSRTQNDPDSSTGNCGFRVAYSV</sequence>
<reference evidence="4 5" key="1">
    <citation type="submission" date="2019-08" db="EMBL/GenBank/DDBJ databases">
        <authorList>
            <person name="Ye J."/>
        </authorList>
    </citation>
    <scope>NUCLEOTIDE SEQUENCE [LARGE SCALE GENOMIC DNA]</scope>
    <source>
        <strain evidence="4 5">TK008</strain>
    </source>
</reference>
<dbReference type="EMBL" id="VOPL01000007">
    <property type="protein sequence ID" value="TXB67426.1"/>
    <property type="molecule type" value="Genomic_DNA"/>
</dbReference>
<dbReference type="Gene3D" id="3.40.720.10">
    <property type="entry name" value="Alkaline Phosphatase, subunit A"/>
    <property type="match status" value="1"/>
</dbReference>
<dbReference type="InterPro" id="IPR000917">
    <property type="entry name" value="Sulfatase_N"/>
</dbReference>
<dbReference type="InterPro" id="IPR050738">
    <property type="entry name" value="Sulfatase"/>
</dbReference>
<organism evidence="4 5">
    <name type="scientific">Paracoccus aurantiacus</name>
    <dbReference type="NCBI Taxonomy" id="2599412"/>
    <lineage>
        <taxon>Bacteria</taxon>
        <taxon>Pseudomonadati</taxon>
        <taxon>Pseudomonadota</taxon>
        <taxon>Alphaproteobacteria</taxon>
        <taxon>Rhodobacterales</taxon>
        <taxon>Paracoccaceae</taxon>
        <taxon>Paracoccus</taxon>
    </lineage>
</organism>
<feature type="chain" id="PRO_5022934451" evidence="2">
    <location>
        <begin position="28"/>
        <end position="381"/>
    </location>
</feature>
<evidence type="ECO:0000256" key="2">
    <source>
        <dbReference type="SAM" id="SignalP"/>
    </source>
</evidence>